<feature type="transmembrane region" description="Helical" evidence="10">
    <location>
        <begin position="252"/>
        <end position="270"/>
    </location>
</feature>
<keyword evidence="7 10" id="KW-0720">Serine protease</keyword>
<organism evidence="13 14">
    <name type="scientific">Sphaerosporella brunnea</name>
    <dbReference type="NCBI Taxonomy" id="1250544"/>
    <lineage>
        <taxon>Eukaryota</taxon>
        <taxon>Fungi</taxon>
        <taxon>Dikarya</taxon>
        <taxon>Ascomycota</taxon>
        <taxon>Pezizomycotina</taxon>
        <taxon>Pezizomycetes</taxon>
        <taxon>Pezizales</taxon>
        <taxon>Pyronemataceae</taxon>
        <taxon>Sphaerosporella</taxon>
    </lineage>
</organism>
<evidence type="ECO:0000256" key="3">
    <source>
        <dbReference type="ARBA" id="ARBA00009045"/>
    </source>
</evidence>
<dbReference type="EC" id="3.4.21.105" evidence="10"/>
<evidence type="ECO:0000256" key="8">
    <source>
        <dbReference type="ARBA" id="ARBA00022989"/>
    </source>
</evidence>
<feature type="transmembrane region" description="Helical" evidence="10">
    <location>
        <begin position="348"/>
        <end position="364"/>
    </location>
</feature>
<evidence type="ECO:0000256" key="1">
    <source>
        <dbReference type="ARBA" id="ARBA00000156"/>
    </source>
</evidence>
<comment type="caution">
    <text evidence="13">The sequence shown here is derived from an EMBL/GenBank/DDBJ whole genome shotgun (WGS) entry which is preliminary data.</text>
</comment>
<dbReference type="EMBL" id="VXIS01000019">
    <property type="protein sequence ID" value="KAA8912831.1"/>
    <property type="molecule type" value="Genomic_DNA"/>
</dbReference>
<keyword evidence="8 10" id="KW-1133">Transmembrane helix</keyword>
<evidence type="ECO:0000256" key="4">
    <source>
        <dbReference type="ARBA" id="ARBA00022670"/>
    </source>
</evidence>
<evidence type="ECO:0000256" key="7">
    <source>
        <dbReference type="ARBA" id="ARBA00022825"/>
    </source>
</evidence>
<dbReference type="AlphaFoldDB" id="A0A5J5F886"/>
<gene>
    <name evidence="13" type="ORF">FN846DRAFT_931639</name>
</gene>
<evidence type="ECO:0000256" key="5">
    <source>
        <dbReference type="ARBA" id="ARBA00022692"/>
    </source>
</evidence>
<keyword evidence="14" id="KW-1185">Reference proteome</keyword>
<name>A0A5J5F886_9PEZI</name>
<keyword evidence="5 10" id="KW-0812">Transmembrane</keyword>
<feature type="transmembrane region" description="Helical" evidence="10">
    <location>
        <begin position="139"/>
        <end position="157"/>
    </location>
</feature>
<comment type="subcellular location">
    <subcellularLocation>
        <location evidence="2 10">Membrane</location>
        <topology evidence="2 10">Multi-pass membrane protein</topology>
    </subcellularLocation>
</comment>
<feature type="transmembrane region" description="Helical" evidence="10">
    <location>
        <begin position="317"/>
        <end position="336"/>
    </location>
</feature>
<keyword evidence="4 10" id="KW-0645">Protease</keyword>
<evidence type="ECO:0000256" key="2">
    <source>
        <dbReference type="ARBA" id="ARBA00004141"/>
    </source>
</evidence>
<dbReference type="PANTHER" id="PTHR22936:SF69">
    <property type="entry name" value="RHOMBOID-LIKE PROTEIN"/>
    <property type="match status" value="1"/>
</dbReference>
<feature type="transmembrane region" description="Helical" evidence="10">
    <location>
        <begin position="370"/>
        <end position="387"/>
    </location>
</feature>
<feature type="transmembrane region" description="Helical" evidence="10">
    <location>
        <begin position="291"/>
        <end position="311"/>
    </location>
</feature>
<dbReference type="Pfam" id="PF01694">
    <property type="entry name" value="Rhomboid"/>
    <property type="match status" value="1"/>
</dbReference>
<feature type="compositionally biased region" description="Polar residues" evidence="11">
    <location>
        <begin position="9"/>
        <end position="30"/>
    </location>
</feature>
<dbReference type="InParanoid" id="A0A5J5F886"/>
<protein>
    <recommendedName>
        <fullName evidence="10">Rhomboid-type serine protease</fullName>
        <ecNumber evidence="10">3.4.21.105</ecNumber>
    </recommendedName>
</protein>
<comment type="catalytic activity">
    <reaction evidence="1 10">
        <text>Cleaves type-1 transmembrane domains using a catalytic dyad composed of serine and histidine that are contributed by different transmembrane domains.</text>
        <dbReference type="EC" id="3.4.21.105"/>
    </reaction>
</comment>
<comment type="similarity">
    <text evidence="3 10">Belongs to the peptidase S54 family.</text>
</comment>
<comment type="function">
    <text evidence="10">Serine protease involved in intramembrane proteolysis.</text>
</comment>
<evidence type="ECO:0000256" key="6">
    <source>
        <dbReference type="ARBA" id="ARBA00022801"/>
    </source>
</evidence>
<evidence type="ECO:0000256" key="11">
    <source>
        <dbReference type="SAM" id="MobiDB-lite"/>
    </source>
</evidence>
<keyword evidence="9 10" id="KW-0472">Membrane</keyword>
<evidence type="ECO:0000313" key="14">
    <source>
        <dbReference type="Proteomes" id="UP000326924"/>
    </source>
</evidence>
<dbReference type="PANTHER" id="PTHR22936">
    <property type="entry name" value="RHOMBOID-RELATED"/>
    <property type="match status" value="1"/>
</dbReference>
<dbReference type="GO" id="GO:0016020">
    <property type="term" value="C:membrane"/>
    <property type="evidence" value="ECO:0007669"/>
    <property type="project" value="UniProtKB-SubCell"/>
</dbReference>
<proteinExistence type="inferred from homology"/>
<evidence type="ECO:0000259" key="12">
    <source>
        <dbReference type="Pfam" id="PF01694"/>
    </source>
</evidence>
<reference evidence="13 14" key="1">
    <citation type="submission" date="2019-09" db="EMBL/GenBank/DDBJ databases">
        <title>Draft genome of the ectomycorrhizal ascomycete Sphaerosporella brunnea.</title>
        <authorList>
            <consortium name="DOE Joint Genome Institute"/>
            <person name="Benucci G.M."/>
            <person name="Marozzi G."/>
            <person name="Antonielli L."/>
            <person name="Sanchez S."/>
            <person name="Marco P."/>
            <person name="Wang X."/>
            <person name="Falini L.B."/>
            <person name="Barry K."/>
            <person name="Haridas S."/>
            <person name="Lipzen A."/>
            <person name="Labutti K."/>
            <person name="Grigoriev I.V."/>
            <person name="Murat C."/>
            <person name="Martin F."/>
            <person name="Albertini E."/>
            <person name="Donnini D."/>
            <person name="Bonito G."/>
        </authorList>
    </citation>
    <scope>NUCLEOTIDE SEQUENCE [LARGE SCALE GENOMIC DNA]</scope>
    <source>
        <strain evidence="13 14">Sb_GMNB300</strain>
    </source>
</reference>
<feature type="domain" description="Peptidase S54 rhomboid" evidence="12">
    <location>
        <begin position="250"/>
        <end position="387"/>
    </location>
</feature>
<dbReference type="Proteomes" id="UP000326924">
    <property type="component" value="Unassembled WGS sequence"/>
</dbReference>
<feature type="transmembrane region" description="Helical" evidence="10">
    <location>
        <begin position="449"/>
        <end position="471"/>
    </location>
</feature>
<dbReference type="InterPro" id="IPR002610">
    <property type="entry name" value="Peptidase_S54_rhomboid-like"/>
</dbReference>
<dbReference type="SUPFAM" id="SSF144091">
    <property type="entry name" value="Rhomboid-like"/>
    <property type="match status" value="1"/>
</dbReference>
<sequence length="523" mass="58415">MAAADYYNTGHTADSNRYNTPVSPISTSPDFNKPLPPPHHQSTFPPTHGGGYNDDLSYAPNHYSHESVDTGYHPHSYGSHHDDSPPAKPYGDPFSDSIPLNDINQKQQHQVYPLSTAELGERPYPPPRRQKRSWGSRPWFIYFITFVQVAVFCGELARNAVLTGSPIAIKPQFNYMIGPSTDVLINMGARFVPCMREVPGFATDDPSQLYPCPNRTTLYLECSLAQWCGFDGKDIPKNLPGGKGPGSTPNQWYRFILPIFYHAGLIHLGFNMFMQITLGGDMERTVGTLRFIIVYFCSGIFGFVLGGNLGAAGQPSVGASGSLFGIFSLVLLDLFYTWKERSSPMRDFIFLTLDVVISFVLGLLPAIDNFAHIGGFLCGIVLGLVLMHSPNQLRKKICITASDPPYTQATPNNPYNISTGDNDLVGFRGFIKQPVAFFKGRKPFWWAWWLVRAGFLTLILVVFFVLLNNFYSANKKECSWCKYLSCLPVNGWCDMYDSLNVKVENNTSRMLMSRGLTGLDDFF</sequence>
<dbReference type="OrthoDB" id="2146116at2759"/>
<dbReference type="GO" id="GO:0004252">
    <property type="term" value="F:serine-type endopeptidase activity"/>
    <property type="evidence" value="ECO:0007669"/>
    <property type="project" value="InterPro"/>
</dbReference>
<evidence type="ECO:0000256" key="10">
    <source>
        <dbReference type="RuleBase" id="RU362115"/>
    </source>
</evidence>
<accession>A0A5J5F886</accession>
<dbReference type="Gene3D" id="1.20.1540.10">
    <property type="entry name" value="Rhomboid-like"/>
    <property type="match status" value="1"/>
</dbReference>
<dbReference type="InterPro" id="IPR022764">
    <property type="entry name" value="Peptidase_S54_rhomboid_dom"/>
</dbReference>
<feature type="region of interest" description="Disordered" evidence="11">
    <location>
        <begin position="1"/>
        <end position="100"/>
    </location>
</feature>
<dbReference type="InterPro" id="IPR035952">
    <property type="entry name" value="Rhomboid-like_sf"/>
</dbReference>
<keyword evidence="6 10" id="KW-0378">Hydrolase</keyword>
<dbReference type="GO" id="GO:0006508">
    <property type="term" value="P:proteolysis"/>
    <property type="evidence" value="ECO:0007669"/>
    <property type="project" value="UniProtKB-KW"/>
</dbReference>
<evidence type="ECO:0000256" key="9">
    <source>
        <dbReference type="ARBA" id="ARBA00023136"/>
    </source>
</evidence>
<evidence type="ECO:0000313" key="13">
    <source>
        <dbReference type="EMBL" id="KAA8912831.1"/>
    </source>
</evidence>